<proteinExistence type="predicted"/>
<accession>A0A0P1B730</accession>
<sequence length="79" mass="8555">MSKGLSKHILGPTVNRLILDYISAPPGKAERTRLLDTDVRPAFTVNGHQLYTYIDCSTGSRVAKQHTTIARSSQAANGS</sequence>
<organism evidence="1 2">
    <name type="scientific">Plasmopara halstedii</name>
    <name type="common">Downy mildew of sunflower</name>
    <dbReference type="NCBI Taxonomy" id="4781"/>
    <lineage>
        <taxon>Eukaryota</taxon>
        <taxon>Sar</taxon>
        <taxon>Stramenopiles</taxon>
        <taxon>Oomycota</taxon>
        <taxon>Peronosporomycetes</taxon>
        <taxon>Peronosporales</taxon>
        <taxon>Peronosporaceae</taxon>
        <taxon>Plasmopara</taxon>
    </lineage>
</organism>
<name>A0A0P1B730_PLAHL</name>
<keyword evidence="2" id="KW-1185">Reference proteome</keyword>
<dbReference type="Proteomes" id="UP000054928">
    <property type="component" value="Unassembled WGS sequence"/>
</dbReference>
<dbReference type="RefSeq" id="XP_024586534.1">
    <property type="nucleotide sequence ID" value="XM_024721435.1"/>
</dbReference>
<reference evidence="2" key="1">
    <citation type="submission" date="2014-09" db="EMBL/GenBank/DDBJ databases">
        <authorList>
            <person name="Sharma Rahul"/>
            <person name="Thines Marco"/>
        </authorList>
    </citation>
    <scope>NUCLEOTIDE SEQUENCE [LARGE SCALE GENOMIC DNA]</scope>
</reference>
<dbReference type="EMBL" id="CCYD01003101">
    <property type="protein sequence ID" value="CEG50165.1"/>
    <property type="molecule type" value="Genomic_DNA"/>
</dbReference>
<dbReference type="GeneID" id="36402945"/>
<protein>
    <submittedName>
        <fullName evidence="1">Uncharacterized protein</fullName>
    </submittedName>
</protein>
<evidence type="ECO:0000313" key="2">
    <source>
        <dbReference type="Proteomes" id="UP000054928"/>
    </source>
</evidence>
<dbReference type="AlphaFoldDB" id="A0A0P1B730"/>
<evidence type="ECO:0000313" key="1">
    <source>
        <dbReference type="EMBL" id="CEG50165.1"/>
    </source>
</evidence>